<dbReference type="GO" id="GO:0005524">
    <property type="term" value="F:ATP binding"/>
    <property type="evidence" value="ECO:0007669"/>
    <property type="project" value="UniProtKB-UniRule"/>
</dbReference>
<keyword evidence="11 12" id="KW-0030">Aminoacyl-tRNA synthetase</keyword>
<dbReference type="InterPro" id="IPR024909">
    <property type="entry name" value="Cys-tRNA/MSH_ligase"/>
</dbReference>
<comment type="subcellular location">
    <subcellularLocation>
        <location evidence="1 12">Cytoplasm</location>
    </subcellularLocation>
</comment>
<evidence type="ECO:0000256" key="11">
    <source>
        <dbReference type="ARBA" id="ARBA00023146"/>
    </source>
</evidence>
<dbReference type="NCBIfam" id="TIGR00435">
    <property type="entry name" value="cysS"/>
    <property type="match status" value="1"/>
</dbReference>
<evidence type="ECO:0000256" key="5">
    <source>
        <dbReference type="ARBA" id="ARBA00022598"/>
    </source>
</evidence>
<name>A0A7V6DQ00_9BACT</name>
<keyword evidence="9 12" id="KW-0067">ATP-binding</keyword>
<feature type="domain" description="Cysteinyl-tRNA synthetase class Ia DALR" evidence="13">
    <location>
        <begin position="363"/>
        <end position="431"/>
    </location>
</feature>
<feature type="binding site" evidence="12">
    <location>
        <position position="209"/>
    </location>
    <ligand>
        <name>Zn(2+)</name>
        <dbReference type="ChEBI" id="CHEBI:29105"/>
    </ligand>
</feature>
<feature type="short sequence motif" description="'KMSKS' region" evidence="12">
    <location>
        <begin position="266"/>
        <end position="270"/>
    </location>
</feature>
<comment type="cofactor">
    <cofactor evidence="12">
        <name>Zn(2+)</name>
        <dbReference type="ChEBI" id="CHEBI:29105"/>
    </cofactor>
    <text evidence="12">Binds 1 zinc ion per subunit.</text>
</comment>
<keyword evidence="7 12" id="KW-0547">Nucleotide-binding</keyword>
<sequence>MQLYNTLSRRKEKFETLNPGKVGIYACGVTVYDDAHLGHARSSVFFEVLVRYLRRRGFKVTWVRNYTDIDDKILKRAQSEGVAWDQVAARYIASFQEDMAALGVPPAQIEPRATDHIPEMLAIIKRLVDKGFAYQGVTNGDVYFRVRRFPGYGKLSGQSLEDLEAGARIEVDAAKEDPLDFVLWKASKPGEPAWPSPWGPGRPGWHIECSAMSMKYLGETLDIHGGGRDLVFPHHENELAQSEAANDRPFARYWVHHGLLTIDQEKMSKSLGNFFTIKEVLQKFPAEVVRFFLISSHYRSPLDFSDAALAEAETALLRLYAPLAKIQDLLREHPAPENAPSRDLAAAGLSQEELERLWTLPARFDEALDDDVNTAQALGYLFDAVRLINRLLEKPAGDDSGCLAFLAHLQKELTSLGYVLNLLQGDPEETLANLRQKPAGLAIAPEEIEILIARRTEARKNKDWAQADKIRDELIAKGIVLEDTPQGTVWKVKG</sequence>
<keyword evidence="10 12" id="KW-0648">Protein biosynthesis</keyword>
<reference evidence="14" key="1">
    <citation type="journal article" date="2020" name="mSystems">
        <title>Genome- and Community-Level Interaction Insights into Carbon Utilization and Element Cycling Functions of Hydrothermarchaeota in Hydrothermal Sediment.</title>
        <authorList>
            <person name="Zhou Z."/>
            <person name="Liu Y."/>
            <person name="Xu W."/>
            <person name="Pan J."/>
            <person name="Luo Z.H."/>
            <person name="Li M."/>
        </authorList>
    </citation>
    <scope>NUCLEOTIDE SEQUENCE [LARGE SCALE GENOMIC DNA]</scope>
    <source>
        <strain evidence="14">SpSt-767</strain>
    </source>
</reference>
<dbReference type="SUPFAM" id="SSF47323">
    <property type="entry name" value="Anticodon-binding domain of a subclass of class I aminoacyl-tRNA synthetases"/>
    <property type="match status" value="1"/>
</dbReference>
<feature type="binding site" evidence="12">
    <location>
        <position position="234"/>
    </location>
    <ligand>
        <name>Zn(2+)</name>
        <dbReference type="ChEBI" id="CHEBI:29105"/>
    </ligand>
</feature>
<dbReference type="Gene3D" id="1.20.120.1910">
    <property type="entry name" value="Cysteine-tRNA ligase, C-terminal anti-codon recognition domain"/>
    <property type="match status" value="1"/>
</dbReference>
<dbReference type="InterPro" id="IPR009080">
    <property type="entry name" value="tRNAsynth_Ia_anticodon-bd"/>
</dbReference>
<protein>
    <recommendedName>
        <fullName evidence="12">Cysteine--tRNA ligase</fullName>
        <ecNumber evidence="12">6.1.1.16</ecNumber>
    </recommendedName>
    <alternativeName>
        <fullName evidence="12">Cysteinyl-tRNA synthetase</fullName>
        <shortName evidence="12">CysRS</shortName>
    </alternativeName>
</protein>
<dbReference type="PRINTS" id="PR00983">
    <property type="entry name" value="TRNASYNTHCYS"/>
</dbReference>
<comment type="subunit">
    <text evidence="3 12">Monomer.</text>
</comment>
<evidence type="ECO:0000256" key="10">
    <source>
        <dbReference type="ARBA" id="ARBA00022917"/>
    </source>
</evidence>
<dbReference type="SMART" id="SM00840">
    <property type="entry name" value="DALR_2"/>
    <property type="match status" value="1"/>
</dbReference>
<feature type="binding site" evidence="12">
    <location>
        <position position="269"/>
    </location>
    <ligand>
        <name>ATP</name>
        <dbReference type="ChEBI" id="CHEBI:30616"/>
    </ligand>
</feature>
<evidence type="ECO:0000256" key="6">
    <source>
        <dbReference type="ARBA" id="ARBA00022723"/>
    </source>
</evidence>
<accession>A0A7V6DQ00</accession>
<comment type="similarity">
    <text evidence="2 12">Belongs to the class-I aminoacyl-tRNA synthetase family.</text>
</comment>
<dbReference type="FunFam" id="3.40.50.620:FF:000009">
    <property type="entry name" value="Cysteine--tRNA ligase"/>
    <property type="match status" value="1"/>
</dbReference>
<evidence type="ECO:0000259" key="13">
    <source>
        <dbReference type="SMART" id="SM00840"/>
    </source>
</evidence>
<dbReference type="PANTHER" id="PTHR10890">
    <property type="entry name" value="CYSTEINYL-TRNA SYNTHETASE"/>
    <property type="match status" value="1"/>
</dbReference>
<gene>
    <name evidence="12" type="primary">cysS</name>
    <name evidence="14" type="ORF">ENV52_08345</name>
</gene>
<feature type="binding site" evidence="12">
    <location>
        <position position="238"/>
    </location>
    <ligand>
        <name>Zn(2+)</name>
        <dbReference type="ChEBI" id="CHEBI:29105"/>
    </ligand>
</feature>
<proteinExistence type="inferred from homology"/>
<dbReference type="GO" id="GO:0004817">
    <property type="term" value="F:cysteine-tRNA ligase activity"/>
    <property type="evidence" value="ECO:0007669"/>
    <property type="project" value="UniProtKB-UniRule"/>
</dbReference>
<dbReference type="InterPro" id="IPR056411">
    <property type="entry name" value="CysS_C"/>
</dbReference>
<dbReference type="CDD" id="cd00672">
    <property type="entry name" value="CysRS_core"/>
    <property type="match status" value="1"/>
</dbReference>
<keyword evidence="6 12" id="KW-0479">Metal-binding</keyword>
<evidence type="ECO:0000256" key="7">
    <source>
        <dbReference type="ARBA" id="ARBA00022741"/>
    </source>
</evidence>
<dbReference type="HAMAP" id="MF_00041">
    <property type="entry name" value="Cys_tRNA_synth"/>
    <property type="match status" value="1"/>
</dbReference>
<dbReference type="InterPro" id="IPR015803">
    <property type="entry name" value="Cys-tRNA-ligase"/>
</dbReference>
<dbReference type="Pfam" id="PF23493">
    <property type="entry name" value="CysS_C"/>
    <property type="match status" value="1"/>
</dbReference>
<dbReference type="GO" id="GO:0008270">
    <property type="term" value="F:zinc ion binding"/>
    <property type="evidence" value="ECO:0007669"/>
    <property type="project" value="UniProtKB-UniRule"/>
</dbReference>
<dbReference type="PANTHER" id="PTHR10890:SF3">
    <property type="entry name" value="CYSTEINE--TRNA LIGASE, CYTOPLASMIC"/>
    <property type="match status" value="1"/>
</dbReference>
<dbReference type="Pfam" id="PF09190">
    <property type="entry name" value="DALR_2"/>
    <property type="match status" value="1"/>
</dbReference>
<evidence type="ECO:0000256" key="1">
    <source>
        <dbReference type="ARBA" id="ARBA00004496"/>
    </source>
</evidence>
<keyword evidence="4 12" id="KW-0963">Cytoplasm</keyword>
<evidence type="ECO:0000256" key="4">
    <source>
        <dbReference type="ARBA" id="ARBA00022490"/>
    </source>
</evidence>
<evidence type="ECO:0000256" key="12">
    <source>
        <dbReference type="HAMAP-Rule" id="MF_00041"/>
    </source>
</evidence>
<dbReference type="InterPro" id="IPR032678">
    <property type="entry name" value="tRNA-synt_1_cat_dom"/>
</dbReference>
<dbReference type="Pfam" id="PF01406">
    <property type="entry name" value="tRNA-synt_1e"/>
    <property type="match status" value="1"/>
</dbReference>
<dbReference type="InterPro" id="IPR015273">
    <property type="entry name" value="Cys-tRNA-synt_Ia_DALR"/>
</dbReference>
<evidence type="ECO:0000256" key="2">
    <source>
        <dbReference type="ARBA" id="ARBA00005594"/>
    </source>
</evidence>
<feature type="short sequence motif" description="'HIGH' region" evidence="12">
    <location>
        <begin position="29"/>
        <end position="39"/>
    </location>
</feature>
<evidence type="ECO:0000256" key="8">
    <source>
        <dbReference type="ARBA" id="ARBA00022833"/>
    </source>
</evidence>
<dbReference type="GO" id="GO:0006423">
    <property type="term" value="P:cysteinyl-tRNA aminoacylation"/>
    <property type="evidence" value="ECO:0007669"/>
    <property type="project" value="UniProtKB-UniRule"/>
</dbReference>
<organism evidence="14">
    <name type="scientific">Desulfobacca acetoxidans</name>
    <dbReference type="NCBI Taxonomy" id="60893"/>
    <lineage>
        <taxon>Bacteria</taxon>
        <taxon>Pseudomonadati</taxon>
        <taxon>Thermodesulfobacteriota</taxon>
        <taxon>Desulfobaccia</taxon>
        <taxon>Desulfobaccales</taxon>
        <taxon>Desulfobaccaceae</taxon>
        <taxon>Desulfobacca</taxon>
    </lineage>
</organism>
<evidence type="ECO:0000256" key="9">
    <source>
        <dbReference type="ARBA" id="ARBA00022840"/>
    </source>
</evidence>
<dbReference type="GO" id="GO:0005829">
    <property type="term" value="C:cytosol"/>
    <property type="evidence" value="ECO:0007669"/>
    <property type="project" value="TreeGrafter"/>
</dbReference>
<comment type="caution">
    <text evidence="14">The sequence shown here is derived from an EMBL/GenBank/DDBJ whole genome shotgun (WGS) entry which is preliminary data.</text>
</comment>
<evidence type="ECO:0000313" key="14">
    <source>
        <dbReference type="EMBL" id="HHS29694.1"/>
    </source>
</evidence>
<dbReference type="InterPro" id="IPR014729">
    <property type="entry name" value="Rossmann-like_a/b/a_fold"/>
</dbReference>
<dbReference type="SUPFAM" id="SSF52374">
    <property type="entry name" value="Nucleotidylyl transferase"/>
    <property type="match status" value="1"/>
</dbReference>
<keyword evidence="5 12" id="KW-0436">Ligase</keyword>
<dbReference type="EMBL" id="DTGR01000135">
    <property type="protein sequence ID" value="HHS29694.1"/>
    <property type="molecule type" value="Genomic_DNA"/>
</dbReference>
<comment type="catalytic activity">
    <reaction evidence="12">
        <text>tRNA(Cys) + L-cysteine + ATP = L-cysteinyl-tRNA(Cys) + AMP + diphosphate</text>
        <dbReference type="Rhea" id="RHEA:17773"/>
        <dbReference type="Rhea" id="RHEA-COMP:9661"/>
        <dbReference type="Rhea" id="RHEA-COMP:9679"/>
        <dbReference type="ChEBI" id="CHEBI:30616"/>
        <dbReference type="ChEBI" id="CHEBI:33019"/>
        <dbReference type="ChEBI" id="CHEBI:35235"/>
        <dbReference type="ChEBI" id="CHEBI:78442"/>
        <dbReference type="ChEBI" id="CHEBI:78517"/>
        <dbReference type="ChEBI" id="CHEBI:456215"/>
        <dbReference type="EC" id="6.1.1.16"/>
    </reaction>
</comment>
<dbReference type="AlphaFoldDB" id="A0A7V6DQ00"/>
<feature type="binding site" evidence="12">
    <location>
        <position position="27"/>
    </location>
    <ligand>
        <name>Zn(2+)</name>
        <dbReference type="ChEBI" id="CHEBI:29105"/>
    </ligand>
</feature>
<evidence type="ECO:0000256" key="3">
    <source>
        <dbReference type="ARBA" id="ARBA00011245"/>
    </source>
</evidence>
<keyword evidence="8 12" id="KW-0862">Zinc</keyword>
<dbReference type="Gene3D" id="3.40.50.620">
    <property type="entry name" value="HUPs"/>
    <property type="match status" value="1"/>
</dbReference>
<dbReference type="EC" id="6.1.1.16" evidence="12"/>